<keyword evidence="4 6" id="KW-1133">Transmembrane helix</keyword>
<feature type="transmembrane region" description="Helical" evidence="6">
    <location>
        <begin position="295"/>
        <end position="316"/>
    </location>
</feature>
<proteinExistence type="predicted"/>
<feature type="transmembrane region" description="Helical" evidence="6">
    <location>
        <begin position="708"/>
        <end position="728"/>
    </location>
</feature>
<keyword evidence="5 6" id="KW-0472">Membrane</keyword>
<feature type="transmembrane region" description="Helical" evidence="6">
    <location>
        <begin position="681"/>
        <end position="701"/>
    </location>
</feature>
<feature type="transmembrane region" description="Helical" evidence="6">
    <location>
        <begin position="397"/>
        <end position="423"/>
    </location>
</feature>
<evidence type="ECO:0000313" key="9">
    <source>
        <dbReference type="Proteomes" id="UP000092018"/>
    </source>
</evidence>
<reference evidence="8 9" key="1">
    <citation type="submission" date="2016-06" db="EMBL/GenBank/DDBJ databases">
        <title>Adaptive Radiation by Waves of Gene Transfer Leads to Fine-Scale Resource Partitioning in Marine Microbes.</title>
        <authorList>
            <person name="Hehemann J.-H."/>
            <person name="Arevalo P."/>
            <person name="Datta M.S."/>
            <person name="Yu X."/>
            <person name="Corzett C."/>
            <person name="Henschel A."/>
            <person name="Preheim S.P."/>
            <person name="Timberlake S."/>
            <person name="Alm E.J."/>
            <person name="Polz M.F."/>
        </authorList>
    </citation>
    <scope>NUCLEOTIDE SEQUENCE [LARGE SCALE GENOMIC DNA]</scope>
    <source>
        <strain evidence="8 9">FF50</strain>
    </source>
</reference>
<evidence type="ECO:0000256" key="4">
    <source>
        <dbReference type="ARBA" id="ARBA00022989"/>
    </source>
</evidence>
<sequence length="831" mass="91467">MPTFFDRRFVEAPTVQRFTDTIIRFPKTLLLLLVMVTMAAGYYGSTHFSMNADLSELVEQKGEWRDNLDAVEAVFPDSGNIIIAVSSKDGEQAKIATEKLAKAFKTRQLFADVFAPSTLQWFEQYATGFLSDKEYQSLRDKVALLLPEVMVSTQMNSLQPYLGALDEKLSASERSPEEINTLIQPLLEAMQDKDVDWQGLLFSDVSVPNGYVISLTAVPDYSETEPNKLIMNTVREVIASVGMPADVMVRVTGQTALDYDEIQDANDSVALAGTVSLISLILILAVGIRSLRIIVASYLAVIVGLVWTFAAGLFLVGSFNTISIVFMVIFIGLGVDFAVHLSLHVYEQRLKGHDNRESLALSVQHCISPLGLCALSSAIGFLSFYPTAYNGLGELGVISAAGMILALVATFLVIPLFFQFFGYPKVKRSNAKRSKVALKLSEFIVAQHRKIILMTLVGAVATGYGAMQFQFDFSTLVLKNKNSESVEALQWLQDNKLGSSYQLFAVAKDRQQAMDWESQLQDSPDVAATISANSFLPQDFSQRVKELKESATPEAKRPAMMTWSEFSKKYQQLLGLNDASETSIDEKTLQQHLTAEIQPLMQALASQNSAIVDPNVDMLPAEIAHKYIADDGQWLVSVTPSGDMRDVAQVNAFIETVQGVAPLATGRAVAEQQVGQIIVKAFYTAIAISIVAITLILIFSVRYKLDILFIFIPLLLTTTTTLAIAHWFGQSLNMANIIVIPLIFGLGVDNGIHIVKRFRHEQTITRFFSSSTPKATLISCLTTIATFGALTLADHQGMYSIGFLLTIALSAILCFSLLILPAFLHRFEPRT</sequence>
<feature type="domain" description="Membrane transport protein MMPL" evidence="7">
    <location>
        <begin position="564"/>
        <end position="824"/>
    </location>
</feature>
<feature type="transmembrane region" description="Helical" evidence="6">
    <location>
        <begin position="775"/>
        <end position="793"/>
    </location>
</feature>
<feature type="transmembrane region" description="Helical" evidence="6">
    <location>
        <begin position="734"/>
        <end position="755"/>
    </location>
</feature>
<evidence type="ECO:0000256" key="2">
    <source>
        <dbReference type="ARBA" id="ARBA00022475"/>
    </source>
</evidence>
<dbReference type="GO" id="GO:0005886">
    <property type="term" value="C:plasma membrane"/>
    <property type="evidence" value="ECO:0007669"/>
    <property type="project" value="UniProtKB-SubCell"/>
</dbReference>
<dbReference type="Gene3D" id="1.20.1640.10">
    <property type="entry name" value="Multidrug efflux transporter AcrB transmembrane domain"/>
    <property type="match status" value="2"/>
</dbReference>
<dbReference type="EMBL" id="CP016177">
    <property type="protein sequence ID" value="ANO33024.1"/>
    <property type="molecule type" value="Genomic_DNA"/>
</dbReference>
<feature type="transmembrane region" description="Helical" evidence="6">
    <location>
        <begin position="451"/>
        <end position="471"/>
    </location>
</feature>
<feature type="transmembrane region" description="Helical" evidence="6">
    <location>
        <begin position="322"/>
        <end position="346"/>
    </location>
</feature>
<evidence type="ECO:0000256" key="6">
    <source>
        <dbReference type="SAM" id="Phobius"/>
    </source>
</evidence>
<feature type="transmembrane region" description="Helical" evidence="6">
    <location>
        <begin position="799"/>
        <end position="824"/>
    </location>
</feature>
<feature type="domain" description="Membrane transport protein MMPL" evidence="7">
    <location>
        <begin position="231"/>
        <end position="426"/>
    </location>
</feature>
<dbReference type="PANTHER" id="PTHR33406">
    <property type="entry name" value="MEMBRANE PROTEIN MJ1562-RELATED"/>
    <property type="match status" value="1"/>
</dbReference>
<evidence type="ECO:0000256" key="1">
    <source>
        <dbReference type="ARBA" id="ARBA00004651"/>
    </source>
</evidence>
<dbReference type="Pfam" id="PF03176">
    <property type="entry name" value="MMPL"/>
    <property type="match status" value="2"/>
</dbReference>
<keyword evidence="3 6" id="KW-0812">Transmembrane</keyword>
<dbReference type="AlphaFoldDB" id="A0AAN0XUZ9"/>
<keyword evidence="2" id="KW-1003">Cell membrane</keyword>
<feature type="transmembrane region" description="Helical" evidence="6">
    <location>
        <begin position="28"/>
        <end position="45"/>
    </location>
</feature>
<protein>
    <recommendedName>
        <fullName evidence="7">Membrane transport protein MMPL domain-containing protein</fullName>
    </recommendedName>
</protein>
<dbReference type="InterPro" id="IPR004869">
    <property type="entry name" value="MMPL_dom"/>
</dbReference>
<evidence type="ECO:0000259" key="7">
    <source>
        <dbReference type="Pfam" id="PF03176"/>
    </source>
</evidence>
<organism evidence="8 9">
    <name type="scientific">Vibrio breoganii</name>
    <dbReference type="NCBI Taxonomy" id="553239"/>
    <lineage>
        <taxon>Bacteria</taxon>
        <taxon>Pseudomonadati</taxon>
        <taxon>Pseudomonadota</taxon>
        <taxon>Gammaproteobacteria</taxon>
        <taxon>Vibrionales</taxon>
        <taxon>Vibrionaceae</taxon>
        <taxon>Vibrio</taxon>
    </lineage>
</organism>
<dbReference type="KEGG" id="vbr:A6E01_07305"/>
<evidence type="ECO:0000256" key="5">
    <source>
        <dbReference type="ARBA" id="ARBA00023136"/>
    </source>
</evidence>
<dbReference type="SUPFAM" id="SSF82866">
    <property type="entry name" value="Multidrug efflux transporter AcrB transmembrane domain"/>
    <property type="match status" value="2"/>
</dbReference>
<name>A0AAN0XUZ9_9VIBR</name>
<feature type="transmembrane region" description="Helical" evidence="6">
    <location>
        <begin position="367"/>
        <end position="385"/>
    </location>
</feature>
<evidence type="ECO:0000313" key="8">
    <source>
        <dbReference type="EMBL" id="ANO33024.1"/>
    </source>
</evidence>
<accession>A0AAN0XUZ9</accession>
<gene>
    <name evidence="8" type="ORF">A6E01_07305</name>
</gene>
<dbReference type="PANTHER" id="PTHR33406:SF13">
    <property type="entry name" value="MEMBRANE PROTEIN YDFJ"/>
    <property type="match status" value="1"/>
</dbReference>
<feature type="transmembrane region" description="Helical" evidence="6">
    <location>
        <begin position="269"/>
        <end position="288"/>
    </location>
</feature>
<dbReference type="InterPro" id="IPR050545">
    <property type="entry name" value="Mycobact_MmpL"/>
</dbReference>
<comment type="subcellular location">
    <subcellularLocation>
        <location evidence="1">Cell membrane</location>
        <topology evidence="1">Multi-pass membrane protein</topology>
    </subcellularLocation>
</comment>
<dbReference type="Proteomes" id="UP000092018">
    <property type="component" value="Chromosome 1"/>
</dbReference>
<evidence type="ECO:0000256" key="3">
    <source>
        <dbReference type="ARBA" id="ARBA00022692"/>
    </source>
</evidence>